<dbReference type="SUPFAM" id="SSF53067">
    <property type="entry name" value="Actin-like ATPase domain"/>
    <property type="match status" value="1"/>
</dbReference>
<dbReference type="InterPro" id="IPR049874">
    <property type="entry name" value="ROK_cs"/>
</dbReference>
<evidence type="ECO:0000313" key="3">
    <source>
        <dbReference type="Proteomes" id="UP001589854"/>
    </source>
</evidence>
<dbReference type="InterPro" id="IPR000600">
    <property type="entry name" value="ROK"/>
</dbReference>
<gene>
    <name evidence="2" type="ORF">ACFFIX_14720</name>
</gene>
<accession>A0ABV6GG73</accession>
<comment type="caution">
    <text evidence="2">The sequence shown here is derived from an EMBL/GenBank/DDBJ whole genome shotgun (WGS) entry which is preliminary data.</text>
</comment>
<dbReference type="PANTHER" id="PTHR18964:SF149">
    <property type="entry name" value="BIFUNCTIONAL UDP-N-ACETYLGLUCOSAMINE 2-EPIMERASE_N-ACETYLMANNOSAMINE KINASE"/>
    <property type="match status" value="1"/>
</dbReference>
<evidence type="ECO:0000256" key="1">
    <source>
        <dbReference type="ARBA" id="ARBA00006479"/>
    </source>
</evidence>
<dbReference type="PROSITE" id="PS01125">
    <property type="entry name" value="ROK"/>
    <property type="match status" value="1"/>
</dbReference>
<proteinExistence type="inferred from homology"/>
<reference evidence="2 3" key="1">
    <citation type="submission" date="2024-09" db="EMBL/GenBank/DDBJ databases">
        <authorList>
            <person name="Sun Q."/>
            <person name="Mori K."/>
        </authorList>
    </citation>
    <scope>NUCLEOTIDE SEQUENCE [LARGE SCALE GENOMIC DNA]</scope>
    <source>
        <strain evidence="2 3">CCM 7228</strain>
    </source>
</reference>
<dbReference type="Proteomes" id="UP001589854">
    <property type="component" value="Unassembled WGS sequence"/>
</dbReference>
<dbReference type="RefSeq" id="WP_378935258.1">
    <property type="nucleotide sequence ID" value="NZ_JBHLVO010000012.1"/>
</dbReference>
<comment type="similarity">
    <text evidence="1">Belongs to the ROK (NagC/XylR) family.</text>
</comment>
<organism evidence="2 3">
    <name type="scientific">Metabacillus herbersteinensis</name>
    <dbReference type="NCBI Taxonomy" id="283816"/>
    <lineage>
        <taxon>Bacteria</taxon>
        <taxon>Bacillati</taxon>
        <taxon>Bacillota</taxon>
        <taxon>Bacilli</taxon>
        <taxon>Bacillales</taxon>
        <taxon>Bacillaceae</taxon>
        <taxon>Metabacillus</taxon>
    </lineage>
</organism>
<name>A0ABV6GG73_9BACI</name>
<evidence type="ECO:0000313" key="2">
    <source>
        <dbReference type="EMBL" id="MFC0272686.1"/>
    </source>
</evidence>
<dbReference type="Gene3D" id="3.30.420.40">
    <property type="match status" value="2"/>
</dbReference>
<sequence length="316" mass="33721">MKAAIGIDIGGTKIAIGVVQEDGNVLAKFEFPTEVEMGPDFATEQIISYLTEILNKFLISGIGIGCPGPLDPRRGVVLSPPNLKSWHGYLLVDKIDSAFQLPIRLLNDADAAAFGEYFFTYRETYKHVLYVTVSTGIGGGIIINGSLYEGALSGAGEIGHSVILPDGPICGCGKYGCLETLASGTALNNIWKQRLIKEGKLVDPNWNSKDLFVKASENEPLALSVIEEASTQLALGLSQVIQTLNPELLILGGGVIIGQQAYFEMVREKLPNYLLDQHSQFLKIEKASQGSLAGMKGAAASILSEVKDIGGIPNGI</sequence>
<dbReference type="InterPro" id="IPR043129">
    <property type="entry name" value="ATPase_NBD"/>
</dbReference>
<dbReference type="Pfam" id="PF00480">
    <property type="entry name" value="ROK"/>
    <property type="match status" value="1"/>
</dbReference>
<dbReference type="EMBL" id="JBHLVO010000012">
    <property type="protein sequence ID" value="MFC0272686.1"/>
    <property type="molecule type" value="Genomic_DNA"/>
</dbReference>
<protein>
    <submittedName>
        <fullName evidence="2">ROK family protein</fullName>
    </submittedName>
</protein>
<dbReference type="PANTHER" id="PTHR18964">
    <property type="entry name" value="ROK (REPRESSOR, ORF, KINASE) FAMILY"/>
    <property type="match status" value="1"/>
</dbReference>
<keyword evidence="3" id="KW-1185">Reference proteome</keyword>